<dbReference type="EMBL" id="KZ820098">
    <property type="protein sequence ID" value="PWN49093.1"/>
    <property type="molecule type" value="Genomic_DNA"/>
</dbReference>
<protein>
    <submittedName>
        <fullName evidence="1">Uncharacterized protein</fullName>
    </submittedName>
</protein>
<evidence type="ECO:0000313" key="1">
    <source>
        <dbReference type="EMBL" id="PWN49093.1"/>
    </source>
</evidence>
<name>A0ACD0NTF6_9BASI</name>
<proteinExistence type="predicted"/>
<keyword evidence="2" id="KW-1185">Reference proteome</keyword>
<organism evidence="1 2">
    <name type="scientific">Violaceomyces palustris</name>
    <dbReference type="NCBI Taxonomy" id="1673888"/>
    <lineage>
        <taxon>Eukaryota</taxon>
        <taxon>Fungi</taxon>
        <taxon>Dikarya</taxon>
        <taxon>Basidiomycota</taxon>
        <taxon>Ustilaginomycotina</taxon>
        <taxon>Ustilaginomycetes</taxon>
        <taxon>Violaceomycetales</taxon>
        <taxon>Violaceomycetaceae</taxon>
        <taxon>Violaceomyces</taxon>
    </lineage>
</organism>
<evidence type="ECO:0000313" key="2">
    <source>
        <dbReference type="Proteomes" id="UP000245626"/>
    </source>
</evidence>
<sequence length="184" mass="20219">MFTQSTPPLAPFSPLFADLNISLCHSRALSLSPTNYDDNGQTIGVITFQGPKVKCKATSDDTSGKFGSSADDKAFETVYCATGCDFVSRGHRGTTCRARKVEKGIKNVTTTAATAGFGERGVEDEEHRLSLRGDVDQLVIKRDKTYEVEEAFFFLCCFDRNGRDRSWEAAKSAFFELRTCSAVP</sequence>
<reference evidence="1 2" key="1">
    <citation type="journal article" date="2018" name="Mol. Biol. Evol.">
        <title>Broad Genomic Sampling Reveals a Smut Pathogenic Ancestry of the Fungal Clade Ustilaginomycotina.</title>
        <authorList>
            <person name="Kijpornyongpan T."/>
            <person name="Mondo S.J."/>
            <person name="Barry K."/>
            <person name="Sandor L."/>
            <person name="Lee J."/>
            <person name="Lipzen A."/>
            <person name="Pangilinan J."/>
            <person name="LaButti K."/>
            <person name="Hainaut M."/>
            <person name="Henrissat B."/>
            <person name="Grigoriev I.V."/>
            <person name="Spatafora J.W."/>
            <person name="Aime M.C."/>
        </authorList>
    </citation>
    <scope>NUCLEOTIDE SEQUENCE [LARGE SCALE GENOMIC DNA]</scope>
    <source>
        <strain evidence="1 2">SA 807</strain>
    </source>
</reference>
<accession>A0ACD0NTF6</accession>
<gene>
    <name evidence="1" type="ORF">IE53DRAFT_163301</name>
</gene>
<dbReference type="Proteomes" id="UP000245626">
    <property type="component" value="Unassembled WGS sequence"/>
</dbReference>